<organism evidence="2 3">
    <name type="scientific">Arsenicibacter rosenii</name>
    <dbReference type="NCBI Taxonomy" id="1750698"/>
    <lineage>
        <taxon>Bacteria</taxon>
        <taxon>Pseudomonadati</taxon>
        <taxon>Bacteroidota</taxon>
        <taxon>Cytophagia</taxon>
        <taxon>Cytophagales</taxon>
        <taxon>Spirosomataceae</taxon>
        <taxon>Arsenicibacter</taxon>
    </lineage>
</organism>
<dbReference type="Proteomes" id="UP000181790">
    <property type="component" value="Unassembled WGS sequence"/>
</dbReference>
<protein>
    <submittedName>
        <fullName evidence="2">Uncharacterized protein</fullName>
    </submittedName>
</protein>
<feature type="transmembrane region" description="Helical" evidence="1">
    <location>
        <begin position="299"/>
        <end position="318"/>
    </location>
</feature>
<accession>A0A1S2VHY0</accession>
<proteinExistence type="predicted"/>
<dbReference type="OrthoDB" id="936260at2"/>
<comment type="caution">
    <text evidence="2">The sequence shown here is derived from an EMBL/GenBank/DDBJ whole genome shotgun (WGS) entry which is preliminary data.</text>
</comment>
<evidence type="ECO:0000313" key="3">
    <source>
        <dbReference type="Proteomes" id="UP000181790"/>
    </source>
</evidence>
<feature type="transmembrane region" description="Helical" evidence="1">
    <location>
        <begin position="6"/>
        <end position="27"/>
    </location>
</feature>
<keyword evidence="3" id="KW-1185">Reference proteome</keyword>
<sequence length="556" mass="62618">MARLRPLELVLAGLLTALPIVVFWYVWAQYALNVPKWDDHALKSFLSKLDATTGLAHKVLLFFSQHNEHRIAYDRFITWLDFIVAGKLDFRTLMIIGNLSLLCLAGIFAAILKKQPVAAPTPWVLFLPPVTFLLFNLSQWENMFWGMAALQNFTVALWLFWSIYALCYQNTLFTAVLMAVLATITSGNGLLIWPIGAVLLAQQMRWKQFGYWLGIAAACIGLYFWDYEKPKGNPTAQAGMSAIFKGWLAFNGAAGEALPLGDAFRISLLTGGFLVILTLFLLAQLARKSAKTPFSLEKAELLFIGAAFFLLGTAALVVRSRAGFGLELLITSRYKLYSLMLMVVLYVYGISKTRDWQQKAVGLTGFFYSAALCGFSYPAFLDDTIWWRQWMTTSQFNWTYTNNEPVSTIDAATARWIDNAPAFYDVFLNDLYKPAQGTPAPFISLKQANNQITISDTSFQNQTGKDANTYVLLRSPKRLYLYQTTPTLNSGRKARFGLAPVFGKGFTAQIAEAYLDTATYQLERLIVRIDGRIERHPTGQFIKAQFIGEKDIEKNW</sequence>
<gene>
    <name evidence="2" type="ORF">BLX24_15275</name>
</gene>
<dbReference type="AlphaFoldDB" id="A0A1S2VHY0"/>
<feature type="transmembrane region" description="Helical" evidence="1">
    <location>
        <begin position="330"/>
        <end position="348"/>
    </location>
</feature>
<feature type="transmembrane region" description="Helical" evidence="1">
    <location>
        <begin position="172"/>
        <end position="200"/>
    </location>
</feature>
<evidence type="ECO:0000256" key="1">
    <source>
        <dbReference type="SAM" id="Phobius"/>
    </source>
</evidence>
<keyword evidence="1" id="KW-0812">Transmembrane</keyword>
<name>A0A1S2VHY0_9BACT</name>
<feature type="transmembrane region" description="Helical" evidence="1">
    <location>
        <begin position="360"/>
        <end position="380"/>
    </location>
</feature>
<reference evidence="2 3" key="1">
    <citation type="submission" date="2016-10" db="EMBL/GenBank/DDBJ databases">
        <title>Arsenicibacter rosenii gen. nov., sp. nov., an efficient arsenic-methylating bacterium isolated from an arsenic-contaminated paddy soil.</title>
        <authorList>
            <person name="Huang K."/>
        </authorList>
    </citation>
    <scope>NUCLEOTIDE SEQUENCE [LARGE SCALE GENOMIC DNA]</scope>
    <source>
        <strain evidence="2 3">SM-1</strain>
    </source>
</reference>
<feature type="transmembrane region" description="Helical" evidence="1">
    <location>
        <begin position="144"/>
        <end position="166"/>
    </location>
</feature>
<evidence type="ECO:0000313" key="2">
    <source>
        <dbReference type="EMBL" id="OIN58352.1"/>
    </source>
</evidence>
<dbReference type="RefSeq" id="WP_071504023.1">
    <property type="nucleotide sequence ID" value="NZ_MORL01000007.1"/>
</dbReference>
<feature type="transmembrane region" description="Helical" evidence="1">
    <location>
        <begin position="92"/>
        <end position="111"/>
    </location>
</feature>
<feature type="transmembrane region" description="Helical" evidence="1">
    <location>
        <begin position="266"/>
        <end position="287"/>
    </location>
</feature>
<dbReference type="EMBL" id="MORL01000007">
    <property type="protein sequence ID" value="OIN58352.1"/>
    <property type="molecule type" value="Genomic_DNA"/>
</dbReference>
<feature type="transmembrane region" description="Helical" evidence="1">
    <location>
        <begin position="117"/>
        <end position="137"/>
    </location>
</feature>
<keyword evidence="1" id="KW-1133">Transmembrane helix</keyword>
<keyword evidence="1" id="KW-0472">Membrane</keyword>
<feature type="transmembrane region" description="Helical" evidence="1">
    <location>
        <begin position="209"/>
        <end position="225"/>
    </location>
</feature>